<dbReference type="Proteomes" id="UP000789508">
    <property type="component" value="Unassembled WGS sequence"/>
</dbReference>
<keyword evidence="2" id="KW-1185">Reference proteome</keyword>
<feature type="non-terminal residue" evidence="1">
    <location>
        <position position="98"/>
    </location>
</feature>
<gene>
    <name evidence="1" type="ORF">ALEPTO_LOCUS10945</name>
</gene>
<proteinExistence type="predicted"/>
<accession>A0A9N9EQ91</accession>
<evidence type="ECO:0000313" key="2">
    <source>
        <dbReference type="Proteomes" id="UP000789508"/>
    </source>
</evidence>
<evidence type="ECO:0000313" key="1">
    <source>
        <dbReference type="EMBL" id="CAG8683946.1"/>
    </source>
</evidence>
<protein>
    <submittedName>
        <fullName evidence="1">7905_t:CDS:1</fullName>
    </submittedName>
</protein>
<sequence length="98" mass="10733">LYFAGKREMASETENLSCAGLYFAGKREMAPEMKILCCAGLYFAGKCGMTPGTKILGCADLYFTLEMIRKLEPFVFAEKQNSTRNGDQETGTGGLAIR</sequence>
<dbReference type="EMBL" id="CAJVPS010014734">
    <property type="protein sequence ID" value="CAG8683946.1"/>
    <property type="molecule type" value="Genomic_DNA"/>
</dbReference>
<reference evidence="1" key="1">
    <citation type="submission" date="2021-06" db="EMBL/GenBank/DDBJ databases">
        <authorList>
            <person name="Kallberg Y."/>
            <person name="Tangrot J."/>
            <person name="Rosling A."/>
        </authorList>
    </citation>
    <scope>NUCLEOTIDE SEQUENCE</scope>
    <source>
        <strain evidence="1">FL130A</strain>
    </source>
</reference>
<organism evidence="1 2">
    <name type="scientific">Ambispora leptoticha</name>
    <dbReference type="NCBI Taxonomy" id="144679"/>
    <lineage>
        <taxon>Eukaryota</taxon>
        <taxon>Fungi</taxon>
        <taxon>Fungi incertae sedis</taxon>
        <taxon>Mucoromycota</taxon>
        <taxon>Glomeromycotina</taxon>
        <taxon>Glomeromycetes</taxon>
        <taxon>Archaeosporales</taxon>
        <taxon>Ambisporaceae</taxon>
        <taxon>Ambispora</taxon>
    </lineage>
</organism>
<comment type="caution">
    <text evidence="1">The sequence shown here is derived from an EMBL/GenBank/DDBJ whole genome shotgun (WGS) entry which is preliminary data.</text>
</comment>
<dbReference type="AlphaFoldDB" id="A0A9N9EQ91"/>
<name>A0A9N9EQ91_9GLOM</name>